<dbReference type="InterPro" id="IPR039028">
    <property type="entry name" value="BCKD/PDK"/>
</dbReference>
<proteinExistence type="inferred from homology"/>
<keyword evidence="3" id="KW-0597">Phosphoprotein</keyword>
<evidence type="ECO:0000256" key="5">
    <source>
        <dbReference type="ARBA" id="ARBA00022741"/>
    </source>
</evidence>
<evidence type="ECO:0000256" key="10">
    <source>
        <dbReference type="RuleBase" id="RU366032"/>
    </source>
</evidence>
<dbReference type="InterPro" id="IPR036784">
    <property type="entry name" value="AK/P_DHK_N_sf"/>
</dbReference>
<dbReference type="InterPro" id="IPR036890">
    <property type="entry name" value="HATPase_C_sf"/>
</dbReference>
<sequence>MAFFCKQQRTCYRCVNLMYRLRPTTPLTRGMMDETYFKSKEYRERTSSVTSFYDQSAIDQVAAKPSVRLTPSSLLYGGHSHDKSHLLRSAQYLYKELPVRLAHRIEGFRNLPFIVGCNSTILKVHEMYILAFHTLYGHGKVMDMESEKVYSETLATLLDQHKDVITLLAQGFSESRKHIKDEQLIQAFLDRTLKSRLGIRVLAQHHLAMHNEQSNHVGIIDVSFTPRVLLESSVEFLSKLCRDRYGCAPNVQLLGHMSVQFPYMPQPVEYIVGEVMKNAMRATVEKNRGNYSNIPDVVVTVANNNTDFIIKVSDRGGGIPHDIVDKVWNYNYTTAYSLTDDQEQTGGIFGEVMSPAGRAGESVSRMHGYGFGLPTARAYAEFLGGRITLETMQGIGTDVYIRLSHIDSISSINKPNFRI</sequence>
<dbReference type="OrthoDB" id="3264224at2759"/>
<dbReference type="GO" id="GO:0010906">
    <property type="term" value="P:regulation of glucose metabolic process"/>
    <property type="evidence" value="ECO:0007669"/>
    <property type="project" value="TreeGrafter"/>
</dbReference>
<dbReference type="SMART" id="SM00387">
    <property type="entry name" value="HATPase_c"/>
    <property type="match status" value="1"/>
</dbReference>
<dbReference type="InterPro" id="IPR018955">
    <property type="entry name" value="BCDHK/PDK_N"/>
</dbReference>
<evidence type="ECO:0000256" key="4">
    <source>
        <dbReference type="ARBA" id="ARBA00022679"/>
    </source>
</evidence>
<keyword evidence="9 10" id="KW-0496">Mitochondrion</keyword>
<evidence type="ECO:0000256" key="3">
    <source>
        <dbReference type="ARBA" id="ARBA00022553"/>
    </source>
</evidence>
<gene>
    <name evidence="12" type="ORF">KP79_PYT16061</name>
</gene>
<dbReference type="PANTHER" id="PTHR11947:SF20">
    <property type="entry name" value="[3-METHYL-2-OXOBUTANOATE DEHYDROGENASE [LIPOAMIDE]] KINASE, MITOCHONDRIAL"/>
    <property type="match status" value="1"/>
</dbReference>
<organism evidence="12 13">
    <name type="scientific">Mizuhopecten yessoensis</name>
    <name type="common">Japanese scallop</name>
    <name type="synonym">Patinopecten yessoensis</name>
    <dbReference type="NCBI Taxonomy" id="6573"/>
    <lineage>
        <taxon>Eukaryota</taxon>
        <taxon>Metazoa</taxon>
        <taxon>Spiralia</taxon>
        <taxon>Lophotrochozoa</taxon>
        <taxon>Mollusca</taxon>
        <taxon>Bivalvia</taxon>
        <taxon>Autobranchia</taxon>
        <taxon>Pteriomorphia</taxon>
        <taxon>Pectinida</taxon>
        <taxon>Pectinoidea</taxon>
        <taxon>Pectinidae</taxon>
        <taxon>Mizuhopecten</taxon>
    </lineage>
</organism>
<evidence type="ECO:0000259" key="11">
    <source>
        <dbReference type="PROSITE" id="PS50109"/>
    </source>
</evidence>
<dbReference type="InterPro" id="IPR004358">
    <property type="entry name" value="Sig_transdc_His_kin-like_C"/>
</dbReference>
<dbReference type="EC" id="2.7.11.-" evidence="10"/>
<dbReference type="SUPFAM" id="SSF69012">
    <property type="entry name" value="alpha-ketoacid dehydrogenase kinase, N-terminal domain"/>
    <property type="match status" value="1"/>
</dbReference>
<dbReference type="EMBL" id="NEDP02004151">
    <property type="protein sequence ID" value="OWF46554.1"/>
    <property type="molecule type" value="Genomic_DNA"/>
</dbReference>
<feature type="domain" description="Histidine kinase" evidence="11">
    <location>
        <begin position="268"/>
        <end position="407"/>
    </location>
</feature>
<keyword evidence="5 10" id="KW-0547">Nucleotide-binding</keyword>
<dbReference type="PROSITE" id="PS50109">
    <property type="entry name" value="HIS_KIN"/>
    <property type="match status" value="1"/>
</dbReference>
<evidence type="ECO:0000256" key="7">
    <source>
        <dbReference type="ARBA" id="ARBA00022840"/>
    </source>
</evidence>
<dbReference type="STRING" id="6573.A0A210QCU7"/>
<dbReference type="AlphaFoldDB" id="A0A210QCU7"/>
<dbReference type="SUPFAM" id="SSF55874">
    <property type="entry name" value="ATPase domain of HSP90 chaperone/DNA topoisomerase II/histidine kinase"/>
    <property type="match status" value="1"/>
</dbReference>
<keyword evidence="4 10" id="KW-0808">Transferase</keyword>
<evidence type="ECO:0000256" key="8">
    <source>
        <dbReference type="ARBA" id="ARBA00022946"/>
    </source>
</evidence>
<dbReference type="Proteomes" id="UP000242188">
    <property type="component" value="Unassembled WGS sequence"/>
</dbReference>
<keyword evidence="8" id="KW-0809">Transit peptide</keyword>
<accession>A0A210QCU7</accession>
<comment type="subcellular location">
    <subcellularLocation>
        <location evidence="1 10">Mitochondrion matrix</location>
    </subcellularLocation>
</comment>
<keyword evidence="6 10" id="KW-0418">Kinase</keyword>
<keyword evidence="13" id="KW-1185">Reference proteome</keyword>
<protein>
    <recommendedName>
        <fullName evidence="10">Protein-serine/threonine kinase</fullName>
        <ecNumber evidence="10">2.7.11.-</ecNumber>
    </recommendedName>
</protein>
<dbReference type="PANTHER" id="PTHR11947">
    <property type="entry name" value="PYRUVATE DEHYDROGENASE KINASE"/>
    <property type="match status" value="1"/>
</dbReference>
<keyword evidence="7 10" id="KW-0067">ATP-binding</keyword>
<evidence type="ECO:0000313" key="13">
    <source>
        <dbReference type="Proteomes" id="UP000242188"/>
    </source>
</evidence>
<evidence type="ECO:0000256" key="1">
    <source>
        <dbReference type="ARBA" id="ARBA00004305"/>
    </source>
</evidence>
<evidence type="ECO:0000313" key="12">
    <source>
        <dbReference type="EMBL" id="OWF46554.1"/>
    </source>
</evidence>
<name>A0A210QCU7_MIZYE</name>
<dbReference type="PRINTS" id="PR00344">
    <property type="entry name" value="BCTRLSENSOR"/>
</dbReference>
<dbReference type="Pfam" id="PF10436">
    <property type="entry name" value="BCDHK_Adom3"/>
    <property type="match status" value="1"/>
</dbReference>
<dbReference type="InterPro" id="IPR003594">
    <property type="entry name" value="HATPase_dom"/>
</dbReference>
<dbReference type="GO" id="GO:0005759">
    <property type="term" value="C:mitochondrial matrix"/>
    <property type="evidence" value="ECO:0007669"/>
    <property type="project" value="UniProtKB-SubCell"/>
</dbReference>
<dbReference type="Gene3D" id="1.20.140.20">
    <property type="entry name" value="Alpha-ketoacid/pyruvate dehydrogenase kinase, N-terminal domain"/>
    <property type="match status" value="1"/>
</dbReference>
<evidence type="ECO:0000256" key="2">
    <source>
        <dbReference type="ARBA" id="ARBA00006155"/>
    </source>
</evidence>
<dbReference type="GO" id="GO:0005524">
    <property type="term" value="F:ATP binding"/>
    <property type="evidence" value="ECO:0007669"/>
    <property type="project" value="UniProtKB-UniRule"/>
</dbReference>
<dbReference type="GO" id="GO:0004740">
    <property type="term" value="F:pyruvate dehydrogenase (acetyl-transferring) kinase activity"/>
    <property type="evidence" value="ECO:0007669"/>
    <property type="project" value="TreeGrafter"/>
</dbReference>
<comment type="caution">
    <text evidence="12">The sequence shown here is derived from an EMBL/GenBank/DDBJ whole genome shotgun (WGS) entry which is preliminary data.</text>
</comment>
<dbReference type="InterPro" id="IPR005467">
    <property type="entry name" value="His_kinase_dom"/>
</dbReference>
<dbReference type="Pfam" id="PF02518">
    <property type="entry name" value="HATPase_c"/>
    <property type="match status" value="1"/>
</dbReference>
<dbReference type="Gene3D" id="3.30.565.10">
    <property type="entry name" value="Histidine kinase-like ATPase, C-terminal domain"/>
    <property type="match status" value="1"/>
</dbReference>
<evidence type="ECO:0000256" key="6">
    <source>
        <dbReference type="ARBA" id="ARBA00022777"/>
    </source>
</evidence>
<reference evidence="12 13" key="1">
    <citation type="journal article" date="2017" name="Nat. Ecol. Evol.">
        <title>Scallop genome provides insights into evolution of bilaterian karyotype and development.</title>
        <authorList>
            <person name="Wang S."/>
            <person name="Zhang J."/>
            <person name="Jiao W."/>
            <person name="Li J."/>
            <person name="Xun X."/>
            <person name="Sun Y."/>
            <person name="Guo X."/>
            <person name="Huan P."/>
            <person name="Dong B."/>
            <person name="Zhang L."/>
            <person name="Hu X."/>
            <person name="Sun X."/>
            <person name="Wang J."/>
            <person name="Zhao C."/>
            <person name="Wang Y."/>
            <person name="Wang D."/>
            <person name="Huang X."/>
            <person name="Wang R."/>
            <person name="Lv J."/>
            <person name="Li Y."/>
            <person name="Zhang Z."/>
            <person name="Liu B."/>
            <person name="Lu W."/>
            <person name="Hui Y."/>
            <person name="Liang J."/>
            <person name="Zhou Z."/>
            <person name="Hou R."/>
            <person name="Li X."/>
            <person name="Liu Y."/>
            <person name="Li H."/>
            <person name="Ning X."/>
            <person name="Lin Y."/>
            <person name="Zhao L."/>
            <person name="Xing Q."/>
            <person name="Dou J."/>
            <person name="Li Y."/>
            <person name="Mao J."/>
            <person name="Guo H."/>
            <person name="Dou H."/>
            <person name="Li T."/>
            <person name="Mu C."/>
            <person name="Jiang W."/>
            <person name="Fu Q."/>
            <person name="Fu X."/>
            <person name="Miao Y."/>
            <person name="Liu J."/>
            <person name="Yu Q."/>
            <person name="Li R."/>
            <person name="Liao H."/>
            <person name="Li X."/>
            <person name="Kong Y."/>
            <person name="Jiang Z."/>
            <person name="Chourrout D."/>
            <person name="Li R."/>
            <person name="Bao Z."/>
        </authorList>
    </citation>
    <scope>NUCLEOTIDE SEQUENCE [LARGE SCALE GENOMIC DNA]</scope>
    <source>
        <strain evidence="12 13">PY_sf001</strain>
    </source>
</reference>
<comment type="similarity">
    <text evidence="2 10">Belongs to the PDK/BCKDK protein kinase family.</text>
</comment>
<evidence type="ECO:0000256" key="9">
    <source>
        <dbReference type="ARBA" id="ARBA00023128"/>
    </source>
</evidence>